<evidence type="ECO:0000313" key="1">
    <source>
        <dbReference type="EMBL" id="THV04375.1"/>
    </source>
</evidence>
<reference evidence="1 2" key="1">
    <citation type="journal article" date="2019" name="Nat. Ecol. Evol.">
        <title>Megaphylogeny resolves global patterns of mushroom evolution.</title>
        <authorList>
            <person name="Varga T."/>
            <person name="Krizsan K."/>
            <person name="Foldi C."/>
            <person name="Dima B."/>
            <person name="Sanchez-Garcia M."/>
            <person name="Sanchez-Ramirez S."/>
            <person name="Szollosi G.J."/>
            <person name="Szarkandi J.G."/>
            <person name="Papp V."/>
            <person name="Albert L."/>
            <person name="Andreopoulos W."/>
            <person name="Angelini C."/>
            <person name="Antonin V."/>
            <person name="Barry K.W."/>
            <person name="Bougher N.L."/>
            <person name="Buchanan P."/>
            <person name="Buyck B."/>
            <person name="Bense V."/>
            <person name="Catcheside P."/>
            <person name="Chovatia M."/>
            <person name="Cooper J."/>
            <person name="Damon W."/>
            <person name="Desjardin D."/>
            <person name="Finy P."/>
            <person name="Geml J."/>
            <person name="Haridas S."/>
            <person name="Hughes K."/>
            <person name="Justo A."/>
            <person name="Karasinski D."/>
            <person name="Kautmanova I."/>
            <person name="Kiss B."/>
            <person name="Kocsube S."/>
            <person name="Kotiranta H."/>
            <person name="LaButti K.M."/>
            <person name="Lechner B.E."/>
            <person name="Liimatainen K."/>
            <person name="Lipzen A."/>
            <person name="Lukacs Z."/>
            <person name="Mihaltcheva S."/>
            <person name="Morgado L.N."/>
            <person name="Niskanen T."/>
            <person name="Noordeloos M.E."/>
            <person name="Ohm R.A."/>
            <person name="Ortiz-Santana B."/>
            <person name="Ovrebo C."/>
            <person name="Racz N."/>
            <person name="Riley R."/>
            <person name="Savchenko A."/>
            <person name="Shiryaev A."/>
            <person name="Soop K."/>
            <person name="Spirin V."/>
            <person name="Szebenyi C."/>
            <person name="Tomsovsky M."/>
            <person name="Tulloss R.E."/>
            <person name="Uehling J."/>
            <person name="Grigoriev I.V."/>
            <person name="Vagvolgyi C."/>
            <person name="Papp T."/>
            <person name="Martin F.M."/>
            <person name="Miettinen O."/>
            <person name="Hibbett D.S."/>
            <person name="Nagy L.G."/>
        </authorList>
    </citation>
    <scope>NUCLEOTIDE SEQUENCE [LARGE SCALE GENOMIC DNA]</scope>
    <source>
        <strain evidence="1 2">CBS 962.96</strain>
    </source>
</reference>
<evidence type="ECO:0008006" key="3">
    <source>
        <dbReference type="Google" id="ProtNLM"/>
    </source>
</evidence>
<gene>
    <name evidence="1" type="ORF">K435DRAFT_774476</name>
</gene>
<dbReference type="SUPFAM" id="SSF52047">
    <property type="entry name" value="RNI-like"/>
    <property type="match status" value="1"/>
</dbReference>
<dbReference type="Gene3D" id="3.80.10.10">
    <property type="entry name" value="Ribonuclease Inhibitor"/>
    <property type="match status" value="1"/>
</dbReference>
<dbReference type="InterPro" id="IPR032675">
    <property type="entry name" value="LRR_dom_sf"/>
</dbReference>
<keyword evidence="2" id="KW-1185">Reference proteome</keyword>
<name>A0A4S8MN98_DENBC</name>
<accession>A0A4S8MN98</accession>
<organism evidence="1 2">
    <name type="scientific">Dendrothele bispora (strain CBS 962.96)</name>
    <dbReference type="NCBI Taxonomy" id="1314807"/>
    <lineage>
        <taxon>Eukaryota</taxon>
        <taxon>Fungi</taxon>
        <taxon>Dikarya</taxon>
        <taxon>Basidiomycota</taxon>
        <taxon>Agaricomycotina</taxon>
        <taxon>Agaricomycetes</taxon>
        <taxon>Agaricomycetidae</taxon>
        <taxon>Agaricales</taxon>
        <taxon>Agaricales incertae sedis</taxon>
        <taxon>Dendrothele</taxon>
    </lineage>
</organism>
<dbReference type="Proteomes" id="UP000297245">
    <property type="component" value="Unassembled WGS sequence"/>
</dbReference>
<dbReference type="AlphaFoldDB" id="A0A4S8MN98"/>
<dbReference type="EMBL" id="ML179057">
    <property type="protein sequence ID" value="THV04375.1"/>
    <property type="molecule type" value="Genomic_DNA"/>
</dbReference>
<proteinExistence type="predicted"/>
<evidence type="ECO:0000313" key="2">
    <source>
        <dbReference type="Proteomes" id="UP000297245"/>
    </source>
</evidence>
<protein>
    <recommendedName>
        <fullName evidence="3">F-box domain-containing protein</fullName>
    </recommendedName>
</protein>
<sequence>MCYLHLYPNLRELDLAEVIFSRSRMKTLSKALDKFPPPPLHRLGLGDISFTDSEHFLSFIGMSHFSAICVLDIRNISYERGQKKCSNRFCWKCESVKHDPQFGGPLFATSLALQEGYQSTGSPIGDVIHLFGKSITELDLTVCSETGLDFDPRLCPSLCRLSLRYNHIDPSSPVLHWNELTSLNVLTHFSFRISLIDSMSIPSHWRNNPNARDEMIERLDHALTPISRMPSIQEIRIPKFLGMFESLVESRRSGHLVEEV</sequence>